<keyword evidence="1" id="KW-1133">Transmembrane helix</keyword>
<evidence type="ECO:0000313" key="2">
    <source>
        <dbReference type="EMBL" id="RPB09912.1"/>
    </source>
</evidence>
<name>A0A3N4KKT5_9PEZI</name>
<accession>A0A3N4KKT5</accession>
<dbReference type="Proteomes" id="UP000277580">
    <property type="component" value="Unassembled WGS sequence"/>
</dbReference>
<gene>
    <name evidence="2" type="ORF">P167DRAFT_283219</name>
</gene>
<feature type="transmembrane region" description="Helical" evidence="1">
    <location>
        <begin position="75"/>
        <end position="98"/>
    </location>
</feature>
<organism evidence="2 3">
    <name type="scientific">Morchella conica CCBAS932</name>
    <dbReference type="NCBI Taxonomy" id="1392247"/>
    <lineage>
        <taxon>Eukaryota</taxon>
        <taxon>Fungi</taxon>
        <taxon>Dikarya</taxon>
        <taxon>Ascomycota</taxon>
        <taxon>Pezizomycotina</taxon>
        <taxon>Pezizomycetes</taxon>
        <taxon>Pezizales</taxon>
        <taxon>Morchellaceae</taxon>
        <taxon>Morchella</taxon>
    </lineage>
</organism>
<dbReference type="AlphaFoldDB" id="A0A3N4KKT5"/>
<keyword evidence="3" id="KW-1185">Reference proteome</keyword>
<dbReference type="EMBL" id="ML119147">
    <property type="protein sequence ID" value="RPB09912.1"/>
    <property type="molecule type" value="Genomic_DNA"/>
</dbReference>
<proteinExistence type="predicted"/>
<protein>
    <submittedName>
        <fullName evidence="2">Uncharacterized protein</fullName>
    </submittedName>
</protein>
<dbReference type="InParanoid" id="A0A3N4KKT5"/>
<feature type="transmembrane region" description="Helical" evidence="1">
    <location>
        <begin position="146"/>
        <end position="169"/>
    </location>
</feature>
<evidence type="ECO:0000313" key="3">
    <source>
        <dbReference type="Proteomes" id="UP000277580"/>
    </source>
</evidence>
<sequence>MKGKWLVSFFVTCSSGELRARTPPFCFSGLYVGCFDETENWNPFFLVVFFFWSVGCFGFGDGTRGRGCGRECDKAFFCDFFYLFFLVAPSHGGCLLFFCFRICFFFFLSFYLWGVYCSFFFFFWLRLRFLFYRMPNATSIAYLQSFFRRLLLLLLSFISHIVCLFRCLFFGCHSLFFLCKLPMINCGVLFFGNYRPVFFFFW</sequence>
<feature type="transmembrane region" description="Helical" evidence="1">
    <location>
        <begin position="104"/>
        <end position="125"/>
    </location>
</feature>
<keyword evidence="1" id="KW-0812">Transmembrane</keyword>
<keyword evidence="1" id="KW-0472">Membrane</keyword>
<reference evidence="2 3" key="1">
    <citation type="journal article" date="2018" name="Nat. Ecol. Evol.">
        <title>Pezizomycetes genomes reveal the molecular basis of ectomycorrhizal truffle lifestyle.</title>
        <authorList>
            <person name="Murat C."/>
            <person name="Payen T."/>
            <person name="Noel B."/>
            <person name="Kuo A."/>
            <person name="Morin E."/>
            <person name="Chen J."/>
            <person name="Kohler A."/>
            <person name="Krizsan K."/>
            <person name="Balestrini R."/>
            <person name="Da Silva C."/>
            <person name="Montanini B."/>
            <person name="Hainaut M."/>
            <person name="Levati E."/>
            <person name="Barry K.W."/>
            <person name="Belfiori B."/>
            <person name="Cichocki N."/>
            <person name="Clum A."/>
            <person name="Dockter R.B."/>
            <person name="Fauchery L."/>
            <person name="Guy J."/>
            <person name="Iotti M."/>
            <person name="Le Tacon F."/>
            <person name="Lindquist E.A."/>
            <person name="Lipzen A."/>
            <person name="Malagnac F."/>
            <person name="Mello A."/>
            <person name="Molinier V."/>
            <person name="Miyauchi S."/>
            <person name="Poulain J."/>
            <person name="Riccioni C."/>
            <person name="Rubini A."/>
            <person name="Sitrit Y."/>
            <person name="Splivallo R."/>
            <person name="Traeger S."/>
            <person name="Wang M."/>
            <person name="Zifcakova L."/>
            <person name="Wipf D."/>
            <person name="Zambonelli A."/>
            <person name="Paolocci F."/>
            <person name="Nowrousian M."/>
            <person name="Ottonello S."/>
            <person name="Baldrian P."/>
            <person name="Spatafora J.W."/>
            <person name="Henrissat B."/>
            <person name="Nagy L.G."/>
            <person name="Aury J.M."/>
            <person name="Wincker P."/>
            <person name="Grigoriev I.V."/>
            <person name="Bonfante P."/>
            <person name="Martin F.M."/>
        </authorList>
    </citation>
    <scope>NUCLEOTIDE SEQUENCE [LARGE SCALE GENOMIC DNA]</scope>
    <source>
        <strain evidence="2 3">CCBAS932</strain>
    </source>
</reference>
<evidence type="ECO:0000256" key="1">
    <source>
        <dbReference type="SAM" id="Phobius"/>
    </source>
</evidence>
<feature type="transmembrane region" description="Helical" evidence="1">
    <location>
        <begin position="44"/>
        <end position="63"/>
    </location>
</feature>